<dbReference type="VEuPathDB" id="FungiDB:RhiirFUN_020363"/>
<name>A0A2N0P932_9GLOM</name>
<dbReference type="VEuPathDB" id="FungiDB:RhiirA1_498318"/>
<dbReference type="AlphaFoldDB" id="A0A2N0P932"/>
<sequence>MIGEYSCPYLCNTGKACGNACIRPEGCRFHWKAKKRLPYSDCGKPTSSACRRCPLHIRGYYVTQYYNRLRSEIQERLRSEIRERLQSEIRERTYEEIMVAHRDALTNLNITLCKECLHPIKLEEGEYCDNCQPE</sequence>
<organism evidence="1 2">
    <name type="scientific">Rhizophagus irregularis</name>
    <dbReference type="NCBI Taxonomy" id="588596"/>
    <lineage>
        <taxon>Eukaryota</taxon>
        <taxon>Fungi</taxon>
        <taxon>Fungi incertae sedis</taxon>
        <taxon>Mucoromycota</taxon>
        <taxon>Glomeromycotina</taxon>
        <taxon>Glomeromycetes</taxon>
        <taxon>Glomerales</taxon>
        <taxon>Glomeraceae</taxon>
        <taxon>Rhizophagus</taxon>
    </lineage>
</organism>
<reference evidence="1 2" key="1">
    <citation type="submission" date="2016-04" db="EMBL/GenBank/DDBJ databases">
        <title>Genome analyses suggest a sexual origin of heterokaryosis in a supposedly ancient asexual fungus.</title>
        <authorList>
            <person name="Ropars J."/>
            <person name="Sedzielewska K."/>
            <person name="Noel J."/>
            <person name="Charron P."/>
            <person name="Farinelli L."/>
            <person name="Marton T."/>
            <person name="Kruger M."/>
            <person name="Pelin A."/>
            <person name="Brachmann A."/>
            <person name="Corradi N."/>
        </authorList>
    </citation>
    <scope>NUCLEOTIDE SEQUENCE [LARGE SCALE GENOMIC DNA]</scope>
    <source>
        <strain evidence="1 2">A5</strain>
    </source>
</reference>
<evidence type="ECO:0000313" key="1">
    <source>
        <dbReference type="EMBL" id="PKC03346.1"/>
    </source>
</evidence>
<evidence type="ECO:0000313" key="2">
    <source>
        <dbReference type="Proteomes" id="UP000232722"/>
    </source>
</evidence>
<reference evidence="1 2" key="2">
    <citation type="submission" date="2017-09" db="EMBL/GenBank/DDBJ databases">
        <title>Extensive intraspecific genome diversity in a model arbuscular mycorrhizal fungus.</title>
        <authorList>
            <person name="Chen E.C."/>
            <person name="Morin E."/>
            <person name="Beaudet D."/>
            <person name="Noel J."/>
            <person name="Ndikumana S."/>
            <person name="Charron P."/>
            <person name="St-Onge C."/>
            <person name="Giorgi J."/>
            <person name="Grigoriev I.V."/>
            <person name="Roux C."/>
            <person name="Martin F.M."/>
            <person name="Corradi N."/>
        </authorList>
    </citation>
    <scope>NUCLEOTIDE SEQUENCE [LARGE SCALE GENOMIC DNA]</scope>
    <source>
        <strain evidence="1 2">A5</strain>
    </source>
</reference>
<comment type="caution">
    <text evidence="1">The sequence shown here is derived from an EMBL/GenBank/DDBJ whole genome shotgun (WGS) entry which is preliminary data.</text>
</comment>
<protein>
    <submittedName>
        <fullName evidence="1">Uncharacterized protein</fullName>
    </submittedName>
</protein>
<dbReference type="EMBL" id="LLXJ01001199">
    <property type="protein sequence ID" value="PKC03346.1"/>
    <property type="molecule type" value="Genomic_DNA"/>
</dbReference>
<gene>
    <name evidence="1" type="ORF">RhiirA5_423902</name>
</gene>
<proteinExistence type="predicted"/>
<dbReference type="VEuPathDB" id="FungiDB:FUN_016203"/>
<accession>A0A2N0P932</accession>
<dbReference type="Proteomes" id="UP000232722">
    <property type="component" value="Unassembled WGS sequence"/>
</dbReference>